<comment type="similarity">
    <text evidence="4 10">Belongs to the NAD(P)-dependent epimerase/dehydratase family.</text>
</comment>
<dbReference type="Gene3D" id="3.90.25.10">
    <property type="entry name" value="UDP-galactose 4-epimerase, domain 1"/>
    <property type="match status" value="1"/>
</dbReference>
<evidence type="ECO:0000256" key="1">
    <source>
        <dbReference type="ARBA" id="ARBA00000083"/>
    </source>
</evidence>
<dbReference type="EMBL" id="FOAA01000003">
    <property type="protein sequence ID" value="SEK58101.1"/>
    <property type="molecule type" value="Genomic_DNA"/>
</dbReference>
<dbReference type="UniPathway" id="UPA00214"/>
<organism evidence="12 13">
    <name type="scientific">Ectothiorhodospira marina</name>
    <dbReference type="NCBI Taxonomy" id="1396821"/>
    <lineage>
        <taxon>Bacteria</taxon>
        <taxon>Pseudomonadati</taxon>
        <taxon>Pseudomonadota</taxon>
        <taxon>Gammaproteobacteria</taxon>
        <taxon>Chromatiales</taxon>
        <taxon>Ectothiorhodospiraceae</taxon>
        <taxon>Ectothiorhodospira</taxon>
    </lineage>
</organism>
<protein>
    <recommendedName>
        <fullName evidence="6 10">UDP-glucose 4-epimerase</fullName>
        <ecNumber evidence="5 10">5.1.3.2</ecNumber>
    </recommendedName>
</protein>
<dbReference type="NCBIfam" id="TIGR01179">
    <property type="entry name" value="galE"/>
    <property type="match status" value="1"/>
</dbReference>
<reference evidence="13" key="1">
    <citation type="submission" date="2016-10" db="EMBL/GenBank/DDBJ databases">
        <authorList>
            <person name="Varghese N."/>
            <person name="Submissions S."/>
        </authorList>
    </citation>
    <scope>NUCLEOTIDE SEQUENCE [LARGE SCALE GENOMIC DNA]</scope>
    <source>
        <strain evidence="13">DSM 241</strain>
    </source>
</reference>
<dbReference type="Gene3D" id="3.40.50.720">
    <property type="entry name" value="NAD(P)-binding Rossmann-like Domain"/>
    <property type="match status" value="1"/>
</dbReference>
<comment type="catalytic activity">
    <reaction evidence="1 10">
        <text>UDP-alpha-D-glucose = UDP-alpha-D-galactose</text>
        <dbReference type="Rhea" id="RHEA:22168"/>
        <dbReference type="ChEBI" id="CHEBI:58885"/>
        <dbReference type="ChEBI" id="CHEBI:66914"/>
        <dbReference type="EC" id="5.1.3.2"/>
    </reaction>
</comment>
<evidence type="ECO:0000313" key="13">
    <source>
        <dbReference type="Proteomes" id="UP000199256"/>
    </source>
</evidence>
<accession>A0A1H7I6D4</accession>
<dbReference type="STRING" id="1396821.SAMN05444515_10348"/>
<evidence type="ECO:0000256" key="6">
    <source>
        <dbReference type="ARBA" id="ARBA00018569"/>
    </source>
</evidence>
<sequence>MPQKGILVTGGAGYIGAHVALMLAEAGERVVVLDNLSTGFAESVIQSDLIIGDVADTERVSTLLREHDIDTVMHFAAHTIVPESVADPLKYYRNNTCGTRNLLQCCQEAGIKHVVFSSTAAVYGIPTDGVAREDTPNAPINPYGTSKLMSEWMLRDLSAATPLRHVALRYFNVAGSDPEGRIGQSTEKATLLIKVACEAAVGKRSHVSVFGTDYPTPDGTGVRDYIHVTDLAAAHLKALEYLRAGGASDTFNVGYGHGLSVREVLDTVQRLNGQPLDIREEPRRAGDPPSLVAAADRIRSVLGWEPRHDDLEFIVRTSLDWERKLADR</sequence>
<dbReference type="InterPro" id="IPR001509">
    <property type="entry name" value="Epimerase_deHydtase"/>
</dbReference>
<dbReference type="PANTHER" id="PTHR43725">
    <property type="entry name" value="UDP-GLUCOSE 4-EPIMERASE"/>
    <property type="match status" value="1"/>
</dbReference>
<keyword evidence="13" id="KW-1185">Reference proteome</keyword>
<dbReference type="OrthoDB" id="9803010at2"/>
<proteinExistence type="inferred from homology"/>
<dbReference type="GO" id="GO:0003978">
    <property type="term" value="F:UDP-glucose 4-epimerase activity"/>
    <property type="evidence" value="ECO:0007669"/>
    <property type="project" value="UniProtKB-UniRule"/>
</dbReference>
<dbReference type="InterPro" id="IPR005886">
    <property type="entry name" value="UDP_G4E"/>
</dbReference>
<evidence type="ECO:0000256" key="5">
    <source>
        <dbReference type="ARBA" id="ARBA00013189"/>
    </source>
</evidence>
<dbReference type="AlphaFoldDB" id="A0A1H7I6D4"/>
<evidence type="ECO:0000256" key="7">
    <source>
        <dbReference type="ARBA" id="ARBA00023027"/>
    </source>
</evidence>
<dbReference type="CDD" id="cd05247">
    <property type="entry name" value="UDP_G4E_1_SDR_e"/>
    <property type="match status" value="1"/>
</dbReference>
<comment type="cofactor">
    <cofactor evidence="2 10">
        <name>NAD(+)</name>
        <dbReference type="ChEBI" id="CHEBI:57540"/>
    </cofactor>
</comment>
<keyword evidence="9 10" id="KW-0119">Carbohydrate metabolism</keyword>
<evidence type="ECO:0000256" key="9">
    <source>
        <dbReference type="ARBA" id="ARBA00023277"/>
    </source>
</evidence>
<evidence type="ECO:0000256" key="2">
    <source>
        <dbReference type="ARBA" id="ARBA00001911"/>
    </source>
</evidence>
<feature type="domain" description="NAD-dependent epimerase/dehydratase" evidence="11">
    <location>
        <begin position="6"/>
        <end position="254"/>
    </location>
</feature>
<dbReference type="Pfam" id="PF01370">
    <property type="entry name" value="Epimerase"/>
    <property type="match status" value="1"/>
</dbReference>
<evidence type="ECO:0000256" key="10">
    <source>
        <dbReference type="RuleBase" id="RU366046"/>
    </source>
</evidence>
<evidence type="ECO:0000313" key="12">
    <source>
        <dbReference type="EMBL" id="SEK58101.1"/>
    </source>
</evidence>
<keyword evidence="7 10" id="KW-0520">NAD</keyword>
<name>A0A1H7I6D4_9GAMM</name>
<keyword evidence="8 10" id="KW-0413">Isomerase</keyword>
<evidence type="ECO:0000259" key="11">
    <source>
        <dbReference type="Pfam" id="PF01370"/>
    </source>
</evidence>
<dbReference type="Proteomes" id="UP000199256">
    <property type="component" value="Unassembled WGS sequence"/>
</dbReference>
<gene>
    <name evidence="12" type="ORF">SAMN05444515_10348</name>
</gene>
<dbReference type="InterPro" id="IPR036291">
    <property type="entry name" value="NAD(P)-bd_dom_sf"/>
</dbReference>
<evidence type="ECO:0000256" key="3">
    <source>
        <dbReference type="ARBA" id="ARBA00004947"/>
    </source>
</evidence>
<evidence type="ECO:0000256" key="8">
    <source>
        <dbReference type="ARBA" id="ARBA00023235"/>
    </source>
</evidence>
<dbReference type="GO" id="GO:0033499">
    <property type="term" value="P:galactose catabolic process via UDP-galactose, Leloir pathway"/>
    <property type="evidence" value="ECO:0007669"/>
    <property type="project" value="TreeGrafter"/>
</dbReference>
<evidence type="ECO:0000256" key="4">
    <source>
        <dbReference type="ARBA" id="ARBA00007637"/>
    </source>
</evidence>
<dbReference type="RefSeq" id="WP_090251282.1">
    <property type="nucleotide sequence ID" value="NZ_FOAA01000003.1"/>
</dbReference>
<dbReference type="SUPFAM" id="SSF51735">
    <property type="entry name" value="NAD(P)-binding Rossmann-fold domains"/>
    <property type="match status" value="1"/>
</dbReference>
<comment type="pathway">
    <text evidence="3 10">Carbohydrate metabolism; galactose metabolism.</text>
</comment>
<dbReference type="EC" id="5.1.3.2" evidence="5 10"/>
<dbReference type="PANTHER" id="PTHR43725:SF53">
    <property type="entry name" value="UDP-ARABINOSE 4-EPIMERASE 1"/>
    <property type="match status" value="1"/>
</dbReference>
<comment type="subunit">
    <text evidence="10">Homodimer.</text>
</comment>